<evidence type="ECO:0000313" key="1">
    <source>
        <dbReference type="EMBL" id="WNC72132.1"/>
    </source>
</evidence>
<dbReference type="Gene3D" id="3.30.70.100">
    <property type="match status" value="1"/>
</dbReference>
<dbReference type="Proteomes" id="UP001258994">
    <property type="component" value="Chromosome"/>
</dbReference>
<gene>
    <name evidence="1" type="ORF">RGQ13_18730</name>
</gene>
<reference evidence="2" key="1">
    <citation type="submission" date="2023-09" db="EMBL/GenBank/DDBJ databases">
        <authorList>
            <person name="Li S."/>
            <person name="Li X."/>
            <person name="Zhang C."/>
            <person name="Zhao Z."/>
        </authorList>
    </citation>
    <scope>NUCLEOTIDE SEQUENCE [LARGE SCALE GENOMIC DNA]</scope>
    <source>
        <strain evidence="2">SQ149</strain>
    </source>
</reference>
<dbReference type="RefSeq" id="WP_348391252.1">
    <property type="nucleotide sequence ID" value="NZ_CP134145.1"/>
</dbReference>
<sequence>MKKLVVLFNLKAETDMQEYENWAKTVDIPTAGGLPSIDNFEVVKSLSLFGSDATPPYQYIEILSINDLDQLGNDVSSDEMQKVAAQFQAFADNPMFILTENI</sequence>
<protein>
    <submittedName>
        <fullName evidence="1">REDY-like protein HapK</fullName>
    </submittedName>
</protein>
<name>A0ABY9TTJ2_9GAMM</name>
<dbReference type="InterPro" id="IPR021667">
    <property type="entry name" value="HapK"/>
</dbReference>
<dbReference type="SUPFAM" id="SSF54909">
    <property type="entry name" value="Dimeric alpha+beta barrel"/>
    <property type="match status" value="1"/>
</dbReference>
<dbReference type="InterPro" id="IPR011008">
    <property type="entry name" value="Dimeric_a/b-barrel"/>
</dbReference>
<dbReference type="Pfam" id="PF11639">
    <property type="entry name" value="HapK"/>
    <property type="match status" value="1"/>
</dbReference>
<evidence type="ECO:0000313" key="2">
    <source>
        <dbReference type="Proteomes" id="UP001258994"/>
    </source>
</evidence>
<organism evidence="1 2">
    <name type="scientific">Thalassotalea psychrophila</name>
    <dbReference type="NCBI Taxonomy" id="3065647"/>
    <lineage>
        <taxon>Bacteria</taxon>
        <taxon>Pseudomonadati</taxon>
        <taxon>Pseudomonadota</taxon>
        <taxon>Gammaproteobacteria</taxon>
        <taxon>Alteromonadales</taxon>
        <taxon>Colwelliaceae</taxon>
        <taxon>Thalassotalea</taxon>
    </lineage>
</organism>
<dbReference type="EMBL" id="CP134145">
    <property type="protein sequence ID" value="WNC72132.1"/>
    <property type="molecule type" value="Genomic_DNA"/>
</dbReference>
<proteinExistence type="predicted"/>
<accession>A0ABY9TTJ2</accession>
<keyword evidence="2" id="KW-1185">Reference proteome</keyword>